<dbReference type="SUPFAM" id="SSF46689">
    <property type="entry name" value="Homeodomain-like"/>
    <property type="match status" value="1"/>
</dbReference>
<dbReference type="InterPro" id="IPR029062">
    <property type="entry name" value="Class_I_gatase-like"/>
</dbReference>
<dbReference type="GO" id="GO:0003700">
    <property type="term" value="F:DNA-binding transcription factor activity"/>
    <property type="evidence" value="ECO:0007669"/>
    <property type="project" value="InterPro"/>
</dbReference>
<name>A0A0N8IC34_9RHOB</name>
<keyword evidence="2" id="KW-0804">Transcription</keyword>
<dbReference type="AlphaFoldDB" id="A0A0N8IC34"/>
<evidence type="ECO:0000259" key="3">
    <source>
        <dbReference type="PROSITE" id="PS01124"/>
    </source>
</evidence>
<reference evidence="4 5" key="1">
    <citation type="submission" date="2015-09" db="EMBL/GenBank/DDBJ databases">
        <title>Draft genome sequence of Aliiroseovarius crassostreae CV919-312TSm, the causative agent of Roseovarius Oyster Disease (formerly Juvenile Oyster Disease).</title>
        <authorList>
            <person name="Kessner L."/>
            <person name="Spinard E."/>
            <person name="Nelson D."/>
        </authorList>
    </citation>
    <scope>NUCLEOTIDE SEQUENCE [LARGE SCALE GENOMIC DNA]</scope>
    <source>
        <strain evidence="4 5">CV919-312</strain>
    </source>
</reference>
<dbReference type="PANTHER" id="PTHR43130:SF3">
    <property type="entry name" value="HTH-TYPE TRANSCRIPTIONAL REGULATOR RV1931C"/>
    <property type="match status" value="1"/>
</dbReference>
<accession>A0A0N8IC34</accession>
<dbReference type="RefSeq" id="WP_055187274.1">
    <property type="nucleotide sequence ID" value="NZ_FPBS01000016.1"/>
</dbReference>
<dbReference type="PROSITE" id="PS01124">
    <property type="entry name" value="HTH_ARAC_FAMILY_2"/>
    <property type="match status" value="1"/>
</dbReference>
<comment type="caution">
    <text evidence="4">The sequence shown here is derived from an EMBL/GenBank/DDBJ whole genome shotgun (WGS) entry which is preliminary data.</text>
</comment>
<dbReference type="OrthoDB" id="9793400at2"/>
<dbReference type="InterPro" id="IPR052158">
    <property type="entry name" value="INH-QAR"/>
</dbReference>
<dbReference type="SUPFAM" id="SSF52317">
    <property type="entry name" value="Class I glutamine amidotransferase-like"/>
    <property type="match status" value="1"/>
</dbReference>
<proteinExistence type="predicted"/>
<organism evidence="4 5">
    <name type="scientific">Aliiroseovarius crassostreae</name>
    <dbReference type="NCBI Taxonomy" id="154981"/>
    <lineage>
        <taxon>Bacteria</taxon>
        <taxon>Pseudomonadati</taxon>
        <taxon>Pseudomonadota</taxon>
        <taxon>Alphaproteobacteria</taxon>
        <taxon>Rhodobacterales</taxon>
        <taxon>Paracoccaceae</taxon>
        <taxon>Aliiroseovarius</taxon>
    </lineage>
</organism>
<protein>
    <submittedName>
        <fullName evidence="4">AraC family transcriptional regulator</fullName>
    </submittedName>
</protein>
<dbReference type="Proteomes" id="UP000050471">
    <property type="component" value="Unassembled WGS sequence"/>
</dbReference>
<dbReference type="Gene3D" id="1.10.10.60">
    <property type="entry name" value="Homeodomain-like"/>
    <property type="match status" value="1"/>
</dbReference>
<dbReference type="InterPro" id="IPR009057">
    <property type="entry name" value="Homeodomain-like_sf"/>
</dbReference>
<feature type="domain" description="HTH araC/xylS-type" evidence="3">
    <location>
        <begin position="205"/>
        <end position="303"/>
    </location>
</feature>
<gene>
    <name evidence="4" type="ORF">AKJ29_06055</name>
</gene>
<dbReference type="InterPro" id="IPR018060">
    <property type="entry name" value="HTH_AraC"/>
</dbReference>
<evidence type="ECO:0000256" key="1">
    <source>
        <dbReference type="ARBA" id="ARBA00023015"/>
    </source>
</evidence>
<dbReference type="GO" id="GO:0043565">
    <property type="term" value="F:sequence-specific DNA binding"/>
    <property type="evidence" value="ECO:0007669"/>
    <property type="project" value="InterPro"/>
</dbReference>
<sequence>MVEFVDLLLFDRFSALCLANTVEPLRAANTLAEKRLYSWRFLSMDGQAVRSSSEMEVSVQGALADMRGTLLVALPSYDFRHHATPKVSRALAAAARRYPVMAGFDTGAWLLAQAGLLNGYQATIHWEELAAFEESFPDVDAIRARHVSDRGRLTCTGALAAFDLMLDRIGDSHGQALRLEVAMLFMAPGAAPSVAPPLAKSRVVGRALSAMRAAIETPVSLPVIARTAGCSLRELEQRMRMELGESPSSIYRRIRLISARKAVLETNLPIAEVAIRAGYEDASAMTRAFKAEFGTTPRQIRSNR</sequence>
<dbReference type="SMART" id="SM00342">
    <property type="entry name" value="HTH_ARAC"/>
    <property type="match status" value="1"/>
</dbReference>
<dbReference type="Gene3D" id="3.40.50.880">
    <property type="match status" value="1"/>
</dbReference>
<keyword evidence="1" id="KW-0805">Transcription regulation</keyword>
<dbReference type="CDD" id="cd03136">
    <property type="entry name" value="GATase1_AraC_ArgR_like"/>
    <property type="match status" value="1"/>
</dbReference>
<dbReference type="STRING" id="154981.AKJ29_06055"/>
<dbReference type="EMBL" id="LKBA01000001">
    <property type="protein sequence ID" value="KPN64795.1"/>
    <property type="molecule type" value="Genomic_DNA"/>
</dbReference>
<keyword evidence="5" id="KW-1185">Reference proteome</keyword>
<evidence type="ECO:0000313" key="4">
    <source>
        <dbReference type="EMBL" id="KPN64795.1"/>
    </source>
</evidence>
<dbReference type="Pfam" id="PF12833">
    <property type="entry name" value="HTH_18"/>
    <property type="match status" value="1"/>
</dbReference>
<evidence type="ECO:0000256" key="2">
    <source>
        <dbReference type="ARBA" id="ARBA00023163"/>
    </source>
</evidence>
<evidence type="ECO:0000313" key="5">
    <source>
        <dbReference type="Proteomes" id="UP000050471"/>
    </source>
</evidence>
<dbReference type="PANTHER" id="PTHR43130">
    <property type="entry name" value="ARAC-FAMILY TRANSCRIPTIONAL REGULATOR"/>
    <property type="match status" value="1"/>
</dbReference>